<dbReference type="PANTHER" id="PTHR23519">
    <property type="entry name" value="AUTOPHAGY-RELATED PROTEIN 22"/>
    <property type="match status" value="1"/>
</dbReference>
<evidence type="ECO:0000256" key="9">
    <source>
        <dbReference type="RuleBase" id="RU363073"/>
    </source>
</evidence>
<feature type="transmembrane region" description="Helical" evidence="9">
    <location>
        <begin position="367"/>
        <end position="388"/>
    </location>
</feature>
<evidence type="ECO:0000256" key="7">
    <source>
        <dbReference type="ARBA" id="ARBA00022989"/>
    </source>
</evidence>
<evidence type="ECO:0000313" key="10">
    <source>
        <dbReference type="EMBL" id="KAF9334498.1"/>
    </source>
</evidence>
<evidence type="ECO:0000256" key="3">
    <source>
        <dbReference type="ARBA" id="ARBA00022448"/>
    </source>
</evidence>
<feature type="transmembrane region" description="Helical" evidence="9">
    <location>
        <begin position="273"/>
        <end position="295"/>
    </location>
</feature>
<organism evidence="10 11">
    <name type="scientific">Podila minutissima</name>
    <dbReference type="NCBI Taxonomy" id="64525"/>
    <lineage>
        <taxon>Eukaryota</taxon>
        <taxon>Fungi</taxon>
        <taxon>Fungi incertae sedis</taxon>
        <taxon>Mucoromycota</taxon>
        <taxon>Mortierellomycotina</taxon>
        <taxon>Mortierellomycetes</taxon>
        <taxon>Mortierellales</taxon>
        <taxon>Mortierellaceae</taxon>
        <taxon>Podila</taxon>
    </lineage>
</organism>
<name>A0A9P5SP48_9FUNG</name>
<accession>A0A9P5SP48</accession>
<gene>
    <name evidence="10" type="primary">ATG22_1</name>
    <name evidence="10" type="ORF">BG006_002057</name>
</gene>
<feature type="transmembrane region" description="Helical" evidence="9">
    <location>
        <begin position="53"/>
        <end position="74"/>
    </location>
</feature>
<comment type="caution">
    <text evidence="10">The sequence shown here is derived from an EMBL/GenBank/DDBJ whole genome shotgun (WGS) entry which is preliminary data.</text>
</comment>
<evidence type="ECO:0000313" key="11">
    <source>
        <dbReference type="Proteomes" id="UP000696485"/>
    </source>
</evidence>
<dbReference type="CDD" id="cd17483">
    <property type="entry name" value="MFS_Atg22_like"/>
    <property type="match status" value="1"/>
</dbReference>
<comment type="subcellular location">
    <subcellularLocation>
        <location evidence="1">Endomembrane system</location>
        <topology evidence="1">Multi-pass membrane protein</topology>
    </subcellularLocation>
    <subcellularLocation>
        <location evidence="9">Vacuole membrane</location>
        <topology evidence="9">Multi-pass membrane protein</topology>
    </subcellularLocation>
</comment>
<feature type="transmembrane region" description="Helical" evidence="9">
    <location>
        <begin position="466"/>
        <end position="490"/>
    </location>
</feature>
<keyword evidence="9" id="KW-0072">Autophagy</keyword>
<sequence>MDIKATPVAGVSENTAPLSRLQRLKKHLLWDDPNDFETLQPHLAERLVKKKELWAFFLFGFGYFAWSNTTGALFQPLLVQQVARAASHLSSDPSKPCPSDNADIPKGDRCLVPFGWIQVDPTSYTLLLNVVAVWCTIAVSLGTSAFADHGRSSRRLMLSFCTLLALTTSFMFVGPLKPDLWWTSGLLMVIGLIFNGVTLNFYDAHIPILARHHPTVVRAMVDHGHESREHVEAKVRMATFLSGGASAAGFVGGITMTILAALILAMIDSSALTLGYCLIMSAVFVVIFMIAYAFLSHQRTSPPIPEGAFMLTFGYVRIGRTLRQVRQLKTMFYYLCVWFILGDGLSSITNIAILIAQDQLKVGNSALILAALLQYFFAGVSMYFWIWLQNNRGVQPKTVVIINACLFGMIPVYCLLGLIDSFPVGLKNQWELYMVASLFGFFIGAIYSSNRVVFSQFIPFGHENELYALFEMANVSSSWIGPLICTAIIESAGIRHVFWFLATQFFIPAVMMIWVDVEKGRLEAIEFYNKEQAAKKNGAVSDMDALDGKFVLDENDAVKTS</sequence>
<keyword evidence="8 9" id="KW-0472">Membrane</keyword>
<comment type="function">
    <text evidence="9">Vacuolar effluxer which mediate the efflux of amino acids resulting from autophagic degradation. The release of autophagic amino acids allows the maintenance of protein synthesis and viability during nitrogen starvation.</text>
</comment>
<dbReference type="Pfam" id="PF11700">
    <property type="entry name" value="ATG22"/>
    <property type="match status" value="1"/>
</dbReference>
<keyword evidence="6 9" id="KW-0029">Amino-acid transport</keyword>
<dbReference type="InterPro" id="IPR024671">
    <property type="entry name" value="Atg22-like"/>
</dbReference>
<dbReference type="EMBL" id="JAAAUY010000145">
    <property type="protein sequence ID" value="KAF9334498.1"/>
    <property type="molecule type" value="Genomic_DNA"/>
</dbReference>
<keyword evidence="5 9" id="KW-0812">Transmembrane</keyword>
<evidence type="ECO:0000256" key="5">
    <source>
        <dbReference type="ARBA" id="ARBA00022692"/>
    </source>
</evidence>
<keyword evidence="11" id="KW-1185">Reference proteome</keyword>
<dbReference type="InterPro" id="IPR036259">
    <property type="entry name" value="MFS_trans_sf"/>
</dbReference>
<keyword evidence="7 9" id="KW-1133">Transmembrane helix</keyword>
<dbReference type="Gene3D" id="1.20.1250.20">
    <property type="entry name" value="MFS general substrate transporter like domains"/>
    <property type="match status" value="1"/>
</dbReference>
<keyword evidence="4 9" id="KW-0926">Vacuole</keyword>
<feature type="transmembrane region" description="Helical" evidence="9">
    <location>
        <begin position="400"/>
        <end position="419"/>
    </location>
</feature>
<dbReference type="SUPFAM" id="SSF103473">
    <property type="entry name" value="MFS general substrate transporter"/>
    <property type="match status" value="2"/>
</dbReference>
<dbReference type="GO" id="GO:0005774">
    <property type="term" value="C:vacuolar membrane"/>
    <property type="evidence" value="ECO:0007669"/>
    <property type="project" value="UniProtKB-SubCell"/>
</dbReference>
<dbReference type="Proteomes" id="UP000696485">
    <property type="component" value="Unassembled WGS sequence"/>
</dbReference>
<feature type="transmembrane region" description="Helical" evidence="9">
    <location>
        <begin position="126"/>
        <end position="147"/>
    </location>
</feature>
<evidence type="ECO:0000256" key="2">
    <source>
        <dbReference type="ARBA" id="ARBA00006978"/>
    </source>
</evidence>
<dbReference type="AlphaFoldDB" id="A0A9P5SP48"/>
<feature type="transmembrane region" description="Helical" evidence="9">
    <location>
        <begin position="431"/>
        <end position="454"/>
    </location>
</feature>
<evidence type="ECO:0000256" key="8">
    <source>
        <dbReference type="ARBA" id="ARBA00023136"/>
    </source>
</evidence>
<keyword evidence="3 9" id="KW-0813">Transport</keyword>
<dbReference type="GO" id="GO:0006914">
    <property type="term" value="P:autophagy"/>
    <property type="evidence" value="ECO:0007669"/>
    <property type="project" value="UniProtKB-KW"/>
</dbReference>
<dbReference type="GO" id="GO:0032974">
    <property type="term" value="P:amino acid transmembrane export from vacuole"/>
    <property type="evidence" value="ECO:0007669"/>
    <property type="project" value="InterPro"/>
</dbReference>
<dbReference type="PANTHER" id="PTHR23519:SF1">
    <property type="entry name" value="AUTOPHAGY-RELATED PROTEIN 22"/>
    <property type="match status" value="1"/>
</dbReference>
<evidence type="ECO:0000256" key="6">
    <source>
        <dbReference type="ARBA" id="ARBA00022970"/>
    </source>
</evidence>
<proteinExistence type="inferred from homology"/>
<evidence type="ECO:0000256" key="4">
    <source>
        <dbReference type="ARBA" id="ARBA00022554"/>
    </source>
</evidence>
<evidence type="ECO:0000256" key="1">
    <source>
        <dbReference type="ARBA" id="ARBA00004127"/>
    </source>
</evidence>
<feature type="transmembrane region" description="Helical" evidence="9">
    <location>
        <begin position="180"/>
        <end position="202"/>
    </location>
</feature>
<comment type="similarity">
    <text evidence="2 9">Belongs to the ATG22 family.</text>
</comment>
<feature type="transmembrane region" description="Helical" evidence="9">
    <location>
        <begin position="156"/>
        <end position="174"/>
    </location>
</feature>
<dbReference type="GO" id="GO:0012505">
    <property type="term" value="C:endomembrane system"/>
    <property type="evidence" value="ECO:0007669"/>
    <property type="project" value="UniProtKB-SubCell"/>
</dbReference>
<dbReference type="InterPro" id="IPR050495">
    <property type="entry name" value="ATG22/LtaA_families"/>
</dbReference>
<feature type="transmembrane region" description="Helical" evidence="9">
    <location>
        <begin position="496"/>
        <end position="515"/>
    </location>
</feature>
<reference evidence="10" key="1">
    <citation type="journal article" date="2020" name="Fungal Divers.">
        <title>Resolving the Mortierellaceae phylogeny through synthesis of multi-gene phylogenetics and phylogenomics.</title>
        <authorList>
            <person name="Vandepol N."/>
            <person name="Liber J."/>
            <person name="Desiro A."/>
            <person name="Na H."/>
            <person name="Kennedy M."/>
            <person name="Barry K."/>
            <person name="Grigoriev I.V."/>
            <person name="Miller A.N."/>
            <person name="O'Donnell K."/>
            <person name="Stajich J.E."/>
            <person name="Bonito G."/>
        </authorList>
    </citation>
    <scope>NUCLEOTIDE SEQUENCE</scope>
    <source>
        <strain evidence="10">NVP1</strain>
    </source>
</reference>
<dbReference type="InterPro" id="IPR044738">
    <property type="entry name" value="Atg22"/>
</dbReference>
<feature type="transmembrane region" description="Helical" evidence="9">
    <location>
        <begin position="332"/>
        <end position="355"/>
    </location>
</feature>
<protein>
    <recommendedName>
        <fullName evidence="9">Autophagy-related protein</fullName>
    </recommendedName>
</protein>
<feature type="transmembrane region" description="Helical" evidence="9">
    <location>
        <begin position="238"/>
        <end position="267"/>
    </location>
</feature>